<dbReference type="SUPFAM" id="SSF53850">
    <property type="entry name" value="Periplasmic binding protein-like II"/>
    <property type="match status" value="1"/>
</dbReference>
<keyword evidence="3 5" id="KW-0732">Signal</keyword>
<dbReference type="Pfam" id="PF00497">
    <property type="entry name" value="SBP_bac_3"/>
    <property type="match status" value="1"/>
</dbReference>
<keyword evidence="2" id="KW-0813">Transport</keyword>
<dbReference type="PANTHER" id="PTHR30085">
    <property type="entry name" value="AMINO ACID ABC TRANSPORTER PERMEASE"/>
    <property type="match status" value="1"/>
</dbReference>
<feature type="region of interest" description="Disordered" evidence="4">
    <location>
        <begin position="20"/>
        <end position="77"/>
    </location>
</feature>
<evidence type="ECO:0000256" key="4">
    <source>
        <dbReference type="SAM" id="MobiDB-lite"/>
    </source>
</evidence>
<proteinExistence type="inferred from homology"/>
<dbReference type="Gene3D" id="3.40.190.10">
    <property type="entry name" value="Periplasmic binding protein-like II"/>
    <property type="match status" value="2"/>
</dbReference>
<dbReference type="CDD" id="cd13690">
    <property type="entry name" value="PBP2_GluB"/>
    <property type="match status" value="1"/>
</dbReference>
<evidence type="ECO:0000256" key="1">
    <source>
        <dbReference type="ARBA" id="ARBA00010333"/>
    </source>
</evidence>
<accession>A0ABU1XCE1</accession>
<feature type="domain" description="Solute-binding protein family 3/N-terminal" evidence="6">
    <location>
        <begin position="87"/>
        <end position="309"/>
    </location>
</feature>
<reference evidence="7 8" key="1">
    <citation type="submission" date="2023-07" db="EMBL/GenBank/DDBJ databases">
        <title>Sorghum-associated microbial communities from plants grown in Nebraska, USA.</title>
        <authorList>
            <person name="Schachtman D."/>
        </authorList>
    </citation>
    <scope>NUCLEOTIDE SEQUENCE [LARGE SCALE GENOMIC DNA]</scope>
    <source>
        <strain evidence="7 8">4272</strain>
    </source>
</reference>
<keyword evidence="8" id="KW-1185">Reference proteome</keyword>
<evidence type="ECO:0000259" key="6">
    <source>
        <dbReference type="SMART" id="SM00062"/>
    </source>
</evidence>
<comment type="similarity">
    <text evidence="1">Belongs to the bacterial solute-binding protein 3 family.</text>
</comment>
<evidence type="ECO:0000313" key="7">
    <source>
        <dbReference type="EMBL" id="MDR7168129.1"/>
    </source>
</evidence>
<evidence type="ECO:0000256" key="3">
    <source>
        <dbReference type="ARBA" id="ARBA00022729"/>
    </source>
</evidence>
<feature type="chain" id="PRO_5045606940" evidence="5">
    <location>
        <begin position="24"/>
        <end position="323"/>
    </location>
</feature>
<gene>
    <name evidence="7" type="ORF">J2W56_001848</name>
</gene>
<sequence>MRARRVAAAALAASALLAGGCGGAPSTPRTGGGGTYTEPPLPANAVVTQPQSAPEPGLEPQCGNPTASLRPGADHGPALDAVRARGRLLVGLDPGSNLFSFRDPISGTLAGFDVDVAAEIARDLFGDPRRIEYRILGSADRERALQDHSVDVVVKTMTITCDRRQRVDFSTTYLMSHQRVLAVKGSGINSMADLAGKRVCAVGGTTSLDRIRHIQPTAAIMTVPTWADCLVVLQQRQVDAISTDDALLAGLAAQDPYAEVVGPALSDEPYGVGVPKGNDDMVRFVNATLQRLRTDGTWDRLYQHWLAPALGPAAGPPEPTYRD</sequence>
<protein>
    <submittedName>
        <fullName evidence="7">Polar amino acid transport system substrate-binding protein</fullName>
    </submittedName>
</protein>
<feature type="signal peptide" evidence="5">
    <location>
        <begin position="1"/>
        <end position="23"/>
    </location>
</feature>
<dbReference type="PROSITE" id="PS51257">
    <property type="entry name" value="PROKAR_LIPOPROTEIN"/>
    <property type="match status" value="1"/>
</dbReference>
<dbReference type="RefSeq" id="WP_063012954.1">
    <property type="nucleotide sequence ID" value="NZ_JAVDWW010000002.1"/>
</dbReference>
<dbReference type="SMART" id="SM00062">
    <property type="entry name" value="PBPb"/>
    <property type="match status" value="1"/>
</dbReference>
<dbReference type="InterPro" id="IPR051455">
    <property type="entry name" value="Bact_solute-bind_prot3"/>
</dbReference>
<evidence type="ECO:0000313" key="8">
    <source>
        <dbReference type="Proteomes" id="UP001251217"/>
    </source>
</evidence>
<dbReference type="Proteomes" id="UP001251217">
    <property type="component" value="Unassembled WGS sequence"/>
</dbReference>
<dbReference type="EMBL" id="JAVDWW010000002">
    <property type="protein sequence ID" value="MDR7168129.1"/>
    <property type="molecule type" value="Genomic_DNA"/>
</dbReference>
<organism evidence="7 8">
    <name type="scientific">Nocardia kruczakiae</name>
    <dbReference type="NCBI Taxonomy" id="261477"/>
    <lineage>
        <taxon>Bacteria</taxon>
        <taxon>Bacillati</taxon>
        <taxon>Actinomycetota</taxon>
        <taxon>Actinomycetes</taxon>
        <taxon>Mycobacteriales</taxon>
        <taxon>Nocardiaceae</taxon>
        <taxon>Nocardia</taxon>
    </lineage>
</organism>
<evidence type="ECO:0000256" key="2">
    <source>
        <dbReference type="ARBA" id="ARBA00022448"/>
    </source>
</evidence>
<comment type="caution">
    <text evidence="7">The sequence shown here is derived from an EMBL/GenBank/DDBJ whole genome shotgun (WGS) entry which is preliminary data.</text>
</comment>
<dbReference type="PANTHER" id="PTHR30085:SF6">
    <property type="entry name" value="ABC TRANSPORTER GLUTAMINE-BINDING PROTEIN GLNH"/>
    <property type="match status" value="1"/>
</dbReference>
<evidence type="ECO:0000256" key="5">
    <source>
        <dbReference type="SAM" id="SignalP"/>
    </source>
</evidence>
<name>A0ABU1XCE1_9NOCA</name>
<dbReference type="InterPro" id="IPR001638">
    <property type="entry name" value="Solute-binding_3/MltF_N"/>
</dbReference>